<dbReference type="OrthoDB" id="9808428at2"/>
<dbReference type="AlphaFoldDB" id="A0A1M5VE81"/>
<organism evidence="3 4">
    <name type="scientific">Desulfosporosinus lacus DSM 15449</name>
    <dbReference type="NCBI Taxonomy" id="1121420"/>
    <lineage>
        <taxon>Bacteria</taxon>
        <taxon>Bacillati</taxon>
        <taxon>Bacillota</taxon>
        <taxon>Clostridia</taxon>
        <taxon>Eubacteriales</taxon>
        <taxon>Desulfitobacteriaceae</taxon>
        <taxon>Desulfosporosinus</taxon>
    </lineage>
</organism>
<sequence>MIITATEFKTNIGKYLTLVANEEIIITKNGKSIAKLTHTNEDKVEVAKSLFSILSGDASLEQAREERLSKHEYERID</sequence>
<gene>
    <name evidence="3" type="ORF">SAMN02746098_01317</name>
</gene>
<accession>A0A1M5VE81</accession>
<proteinExistence type="inferred from homology"/>
<reference evidence="4" key="1">
    <citation type="submission" date="2016-11" db="EMBL/GenBank/DDBJ databases">
        <authorList>
            <person name="Varghese N."/>
            <person name="Submissions S."/>
        </authorList>
    </citation>
    <scope>NUCLEOTIDE SEQUENCE [LARGE SCALE GENOMIC DNA]</scope>
    <source>
        <strain evidence="4">DSM 15449</strain>
    </source>
</reference>
<dbReference type="Proteomes" id="UP000183954">
    <property type="component" value="Unassembled WGS sequence"/>
</dbReference>
<dbReference type="RefSeq" id="WP_073028701.1">
    <property type="nucleotide sequence ID" value="NZ_FQXJ01000004.1"/>
</dbReference>
<evidence type="ECO:0000256" key="1">
    <source>
        <dbReference type="ARBA" id="ARBA00009981"/>
    </source>
</evidence>
<keyword evidence="4" id="KW-1185">Reference proteome</keyword>
<evidence type="ECO:0000313" key="4">
    <source>
        <dbReference type="Proteomes" id="UP000183954"/>
    </source>
</evidence>
<protein>
    <recommendedName>
        <fullName evidence="2">Antitoxin</fullName>
    </recommendedName>
</protein>
<evidence type="ECO:0000313" key="3">
    <source>
        <dbReference type="EMBL" id="SHH73557.1"/>
    </source>
</evidence>
<dbReference type="NCBIfam" id="TIGR01552">
    <property type="entry name" value="phd_fam"/>
    <property type="match status" value="1"/>
</dbReference>
<dbReference type="STRING" id="1121420.SAMN02746098_01317"/>
<dbReference type="InterPro" id="IPR036165">
    <property type="entry name" value="YefM-like_sf"/>
</dbReference>
<dbReference type="Pfam" id="PF02604">
    <property type="entry name" value="PhdYeFM_antitox"/>
    <property type="match status" value="1"/>
</dbReference>
<name>A0A1M5VE81_9FIRM</name>
<dbReference type="EMBL" id="FQXJ01000004">
    <property type="protein sequence ID" value="SHH73557.1"/>
    <property type="molecule type" value="Genomic_DNA"/>
</dbReference>
<comment type="function">
    <text evidence="2">Antitoxin component of a type II toxin-antitoxin (TA) system.</text>
</comment>
<dbReference type="SUPFAM" id="SSF143120">
    <property type="entry name" value="YefM-like"/>
    <property type="match status" value="1"/>
</dbReference>
<comment type="similarity">
    <text evidence="1 2">Belongs to the phD/YefM antitoxin family.</text>
</comment>
<dbReference type="Gene3D" id="3.40.1620.10">
    <property type="entry name" value="YefM-like domain"/>
    <property type="match status" value="1"/>
</dbReference>
<dbReference type="InterPro" id="IPR006442">
    <property type="entry name" value="Antitoxin_Phd/YefM"/>
</dbReference>
<evidence type="ECO:0000256" key="2">
    <source>
        <dbReference type="RuleBase" id="RU362080"/>
    </source>
</evidence>